<organism evidence="22">
    <name type="scientific">Hirondellea gigas</name>
    <dbReference type="NCBI Taxonomy" id="1518452"/>
    <lineage>
        <taxon>Eukaryota</taxon>
        <taxon>Metazoa</taxon>
        <taxon>Ecdysozoa</taxon>
        <taxon>Arthropoda</taxon>
        <taxon>Crustacea</taxon>
        <taxon>Multicrustacea</taxon>
        <taxon>Malacostraca</taxon>
        <taxon>Eumalacostraca</taxon>
        <taxon>Peracarida</taxon>
        <taxon>Amphipoda</taxon>
        <taxon>Amphilochidea</taxon>
        <taxon>Lysianassida</taxon>
        <taxon>Lysianassidira</taxon>
        <taxon>Lysianassoidea</taxon>
        <taxon>Lysianassidae</taxon>
        <taxon>Hirondellea</taxon>
    </lineage>
</organism>
<dbReference type="CDD" id="cd07903">
    <property type="entry name" value="Adenylation_DNA_ligase_IV"/>
    <property type="match status" value="1"/>
</dbReference>
<keyword evidence="10" id="KW-0227">DNA damage</keyword>
<dbReference type="GO" id="GO:0005524">
    <property type="term" value="F:ATP binding"/>
    <property type="evidence" value="ECO:0007669"/>
    <property type="project" value="UniProtKB-KW"/>
</dbReference>
<comment type="subcellular location">
    <subcellularLocation>
        <location evidence="2">Nucleus</location>
    </subcellularLocation>
</comment>
<accession>A0A2P2I750</accession>
<feature type="domain" description="BRCT" evidence="21">
    <location>
        <begin position="797"/>
        <end position="887"/>
    </location>
</feature>
<dbReference type="InterPro" id="IPR000977">
    <property type="entry name" value="DNA_ligase_ATP-dep"/>
</dbReference>
<keyword evidence="13" id="KW-0233">DNA recombination</keyword>
<dbReference type="GO" id="GO:0006297">
    <property type="term" value="P:nucleotide-excision repair, DNA gap filling"/>
    <property type="evidence" value="ECO:0007669"/>
    <property type="project" value="TreeGrafter"/>
</dbReference>
<dbReference type="GO" id="GO:0046872">
    <property type="term" value="F:metal ion binding"/>
    <property type="evidence" value="ECO:0007669"/>
    <property type="project" value="UniProtKB-KW"/>
</dbReference>
<evidence type="ECO:0000259" key="21">
    <source>
        <dbReference type="PROSITE" id="PS50172"/>
    </source>
</evidence>
<dbReference type="Pfam" id="PF04675">
    <property type="entry name" value="DNA_ligase_A_N"/>
    <property type="match status" value="1"/>
</dbReference>
<evidence type="ECO:0000256" key="1">
    <source>
        <dbReference type="ARBA" id="ARBA00001946"/>
    </source>
</evidence>
<keyword evidence="6 22" id="KW-0436">Ligase</keyword>
<dbReference type="InterPro" id="IPR036599">
    <property type="entry name" value="DNA_ligase_N_sf"/>
</dbReference>
<evidence type="ECO:0000256" key="17">
    <source>
        <dbReference type="ARBA" id="ARBA00031942"/>
    </source>
</evidence>
<keyword evidence="9" id="KW-0547">Nucleotide-binding</keyword>
<dbReference type="Gene3D" id="3.40.50.10190">
    <property type="entry name" value="BRCT domain"/>
    <property type="match status" value="2"/>
</dbReference>
<dbReference type="GO" id="GO:0006310">
    <property type="term" value="P:DNA recombination"/>
    <property type="evidence" value="ECO:0007669"/>
    <property type="project" value="UniProtKB-KW"/>
</dbReference>
<keyword evidence="7" id="KW-0479">Metal-binding</keyword>
<dbReference type="SUPFAM" id="SSF56091">
    <property type="entry name" value="DNA ligase/mRNA capping enzyme, catalytic domain"/>
    <property type="match status" value="1"/>
</dbReference>
<keyword evidence="8" id="KW-0677">Repeat</keyword>
<dbReference type="CDD" id="cd07968">
    <property type="entry name" value="OBF_DNA_ligase_IV"/>
    <property type="match status" value="1"/>
</dbReference>
<dbReference type="InterPro" id="IPR012308">
    <property type="entry name" value="DNA_ligase_ATP-dep_N"/>
</dbReference>
<sequence length="891" mass="98835">MSSISSRVPWSQLCRLLDKVKNGKRSGKKELLSNFMQSYRDMLEKHRQLNPNDEDSFFPAMRVLLPALDKNRGAYGVKEKKLADLYIKILGIKKDSPDALKLINYRKPKTAGGSVAGDFAEVAYYVLKNRCPAEGHLTLNDVDTYLTTIAADHAAKDNEGVTSTMLVMLRSMSATEQKWLVRVLLKDMQLGIGQTAIFAAWHPDSRDYYDVNNNLMKVCSTLRDPSVRLHEIEVSLFSPFRPMLAERAVLENIESQMQNKTYVAENKFDGERSQIHKQGDKYMYFSRNGFDFTSNFGGSPKEGLLTPHLHGLLAPHVNEMILDGEVVCWHKTHNVVVNKGEHFDVKNLRDDGPLQVCFCAFDLLLLNGRVLTNLPLSARVELLKTVIRESPGRVLVSQQEQVNDKADVVRCLNAAIDRRDEGLVLKDPDSVYRPAARTKGWIKVKPDYVDSLVPELDLVIVGGFYGAGRQHGVISHFLLAAAHSDTITDGGRVTRVVSVCRVGSGYTSDELAALGAKLAPCLSKVRPSTVVECSKDKPHVWYNPSNSVVLQIRAAEVSTTKSYGSNHTLRFPRVEAIRADKTWQDILTTAQLEQLRQEASGKLAVHHLPEDSDGVGSGKKGVVQGAQLTTRGAALPLHFTPADLSSVTQTGSALAGKEVCVLDGAGAGHTKQQLERMVAEAGGSVTQNPGSDTFCVVCSKSTVRSKNLSKGHNIVKPEWLVRSIESKELLPWGPLDAISLLPDKQLEASYTHDRHGDSYTRHVDVARLQTILDNMQAEQVADVDLQEMQEDLMEFDEPYHIFSRVTALMVDEDGRPTADGEMTRLQLQLYGAATVISLTSAVTHLVCRSSDCSLSWEQREGRHLVTEAWVEDTIRQGKRLNERTYTPSIKS</sequence>
<name>A0A2P2I750_9CRUS</name>
<comment type="catalytic activity">
    <reaction evidence="18">
        <text>ATP + (deoxyribonucleotide)n-3'-hydroxyl + 5'-phospho-(deoxyribonucleotide)m = (deoxyribonucleotide)n+m + AMP + diphosphate.</text>
        <dbReference type="EC" id="6.5.1.1"/>
    </reaction>
</comment>
<evidence type="ECO:0000256" key="4">
    <source>
        <dbReference type="ARBA" id="ARBA00012727"/>
    </source>
</evidence>
<evidence type="ECO:0000313" key="22">
    <source>
        <dbReference type="EMBL" id="LAB69857.1"/>
    </source>
</evidence>
<dbReference type="InterPro" id="IPR012309">
    <property type="entry name" value="DNA_ligase_ATP-dep_C"/>
</dbReference>
<dbReference type="GO" id="GO:0032807">
    <property type="term" value="C:DNA ligase IV complex"/>
    <property type="evidence" value="ECO:0007669"/>
    <property type="project" value="TreeGrafter"/>
</dbReference>
<dbReference type="Gene3D" id="1.10.3260.10">
    <property type="entry name" value="DNA ligase, ATP-dependent, N-terminal domain"/>
    <property type="match status" value="1"/>
</dbReference>
<evidence type="ECO:0000256" key="11">
    <source>
        <dbReference type="ARBA" id="ARBA00022840"/>
    </source>
</evidence>
<evidence type="ECO:0000259" key="20">
    <source>
        <dbReference type="PROSITE" id="PS50160"/>
    </source>
</evidence>
<keyword evidence="14" id="KW-0234">DNA repair</keyword>
<dbReference type="NCBIfam" id="TIGR00574">
    <property type="entry name" value="dnl1"/>
    <property type="match status" value="1"/>
</dbReference>
<keyword evidence="12" id="KW-0460">Magnesium</keyword>
<evidence type="ECO:0000256" key="12">
    <source>
        <dbReference type="ARBA" id="ARBA00022842"/>
    </source>
</evidence>
<dbReference type="GO" id="GO:0006303">
    <property type="term" value="P:double-strand break repair via nonhomologous end joining"/>
    <property type="evidence" value="ECO:0007669"/>
    <property type="project" value="TreeGrafter"/>
</dbReference>
<keyword evidence="15" id="KW-0539">Nucleus</keyword>
<dbReference type="InterPro" id="IPR001357">
    <property type="entry name" value="BRCT_dom"/>
</dbReference>
<dbReference type="SMART" id="SM00292">
    <property type="entry name" value="BRCT"/>
    <property type="match status" value="2"/>
</dbReference>
<dbReference type="InterPro" id="IPR029710">
    <property type="entry name" value="LIG4"/>
</dbReference>
<keyword evidence="11" id="KW-0067">ATP-binding</keyword>
<dbReference type="GO" id="GO:0071897">
    <property type="term" value="P:DNA biosynthetic process"/>
    <property type="evidence" value="ECO:0007669"/>
    <property type="project" value="InterPro"/>
</dbReference>
<evidence type="ECO:0000256" key="3">
    <source>
        <dbReference type="ARBA" id="ARBA00007572"/>
    </source>
</evidence>
<dbReference type="InterPro" id="IPR044125">
    <property type="entry name" value="Adenylation_DNA_ligase_IV"/>
</dbReference>
<evidence type="ECO:0000256" key="9">
    <source>
        <dbReference type="ARBA" id="ARBA00022741"/>
    </source>
</evidence>
<reference evidence="22" key="1">
    <citation type="journal article" date="2018" name="Biosci. Biotechnol. Biochem.">
        <title>Polysaccharide hydrolase of the hadal zone amphipods Hirondellea gigas.</title>
        <authorList>
            <person name="Kobayashi H."/>
            <person name="Nagahama T."/>
            <person name="Arai W."/>
            <person name="Sasagawa Y."/>
            <person name="Umeda M."/>
            <person name="Hayashi T."/>
            <person name="Nikaido I."/>
            <person name="Watanabe H."/>
            <person name="Oguri K."/>
            <person name="Kitazato H."/>
            <person name="Fujioka K."/>
            <person name="Kido Y."/>
            <person name="Takami H."/>
        </authorList>
    </citation>
    <scope>NUCLEOTIDE SEQUENCE</scope>
    <source>
        <tissue evidence="22">Whole body</tissue>
    </source>
</reference>
<evidence type="ECO:0000256" key="15">
    <source>
        <dbReference type="ARBA" id="ARBA00023242"/>
    </source>
</evidence>
<dbReference type="GO" id="GO:0003677">
    <property type="term" value="F:DNA binding"/>
    <property type="evidence" value="ECO:0007669"/>
    <property type="project" value="InterPro"/>
</dbReference>
<comment type="cofactor">
    <cofactor evidence="1">
        <name>Mg(2+)</name>
        <dbReference type="ChEBI" id="CHEBI:18420"/>
    </cofactor>
</comment>
<evidence type="ECO:0000256" key="10">
    <source>
        <dbReference type="ARBA" id="ARBA00022763"/>
    </source>
</evidence>
<dbReference type="SUPFAM" id="SSF52113">
    <property type="entry name" value="BRCT domain"/>
    <property type="match status" value="2"/>
</dbReference>
<evidence type="ECO:0000256" key="7">
    <source>
        <dbReference type="ARBA" id="ARBA00022723"/>
    </source>
</evidence>
<evidence type="ECO:0000256" key="8">
    <source>
        <dbReference type="ARBA" id="ARBA00022737"/>
    </source>
</evidence>
<evidence type="ECO:0000256" key="19">
    <source>
        <dbReference type="RuleBase" id="RU004196"/>
    </source>
</evidence>
<evidence type="ECO:0000256" key="6">
    <source>
        <dbReference type="ARBA" id="ARBA00022598"/>
    </source>
</evidence>
<dbReference type="EMBL" id="IACF01004263">
    <property type="protein sequence ID" value="LAB69857.1"/>
    <property type="molecule type" value="mRNA"/>
</dbReference>
<evidence type="ECO:0000256" key="18">
    <source>
        <dbReference type="ARBA" id="ARBA00034003"/>
    </source>
</evidence>
<protein>
    <recommendedName>
        <fullName evidence="5">DNA ligase 4</fullName>
        <ecNumber evidence="4">6.5.1.1</ecNumber>
    </recommendedName>
    <alternativeName>
        <fullName evidence="17">DNA ligase IV</fullName>
    </alternativeName>
    <alternativeName>
        <fullName evidence="16">Polydeoxyribonucleotide synthase [ATP] 4</fullName>
    </alternativeName>
</protein>
<dbReference type="GO" id="GO:0003910">
    <property type="term" value="F:DNA ligase (ATP) activity"/>
    <property type="evidence" value="ECO:0007669"/>
    <property type="project" value="UniProtKB-EC"/>
</dbReference>
<proteinExistence type="evidence at transcript level"/>
<evidence type="ECO:0000256" key="2">
    <source>
        <dbReference type="ARBA" id="ARBA00004123"/>
    </source>
</evidence>
<dbReference type="InterPro" id="IPR036420">
    <property type="entry name" value="BRCT_dom_sf"/>
</dbReference>
<evidence type="ECO:0000256" key="13">
    <source>
        <dbReference type="ARBA" id="ARBA00023172"/>
    </source>
</evidence>
<dbReference type="GO" id="GO:0005958">
    <property type="term" value="C:DNA-dependent protein kinase-DNA ligase 4 complex"/>
    <property type="evidence" value="ECO:0007669"/>
    <property type="project" value="TreeGrafter"/>
</dbReference>
<dbReference type="AlphaFoldDB" id="A0A2P2I750"/>
<dbReference type="SUPFAM" id="SSF50249">
    <property type="entry name" value="Nucleic acid-binding proteins"/>
    <property type="match status" value="1"/>
</dbReference>
<dbReference type="Gene3D" id="3.30.470.30">
    <property type="entry name" value="DNA ligase/mRNA capping enzyme"/>
    <property type="match status" value="1"/>
</dbReference>
<feature type="domain" description="ATP-dependent DNA ligase family profile" evidence="20">
    <location>
        <begin position="349"/>
        <end position="483"/>
    </location>
</feature>
<dbReference type="InterPro" id="IPR012310">
    <property type="entry name" value="DNA_ligase_ATP-dep_cent"/>
</dbReference>
<dbReference type="Pfam" id="PF04679">
    <property type="entry name" value="DNA_ligase_A_C"/>
    <property type="match status" value="1"/>
</dbReference>
<dbReference type="PANTHER" id="PTHR45997">
    <property type="entry name" value="DNA LIGASE 4"/>
    <property type="match status" value="1"/>
</dbReference>
<dbReference type="EC" id="6.5.1.1" evidence="4"/>
<dbReference type="Pfam" id="PF16589">
    <property type="entry name" value="BRCT_2"/>
    <property type="match status" value="1"/>
</dbReference>
<evidence type="ECO:0000256" key="16">
    <source>
        <dbReference type="ARBA" id="ARBA00030676"/>
    </source>
</evidence>
<dbReference type="PROSITE" id="PS50172">
    <property type="entry name" value="BRCT"/>
    <property type="match status" value="2"/>
</dbReference>
<evidence type="ECO:0000256" key="14">
    <source>
        <dbReference type="ARBA" id="ARBA00023204"/>
    </source>
</evidence>
<dbReference type="PROSITE" id="PS50160">
    <property type="entry name" value="DNA_LIGASE_A3"/>
    <property type="match status" value="1"/>
</dbReference>
<dbReference type="InterPro" id="IPR012340">
    <property type="entry name" value="NA-bd_OB-fold"/>
</dbReference>
<comment type="similarity">
    <text evidence="3 19">Belongs to the ATP-dependent DNA ligase family.</text>
</comment>
<dbReference type="Pfam" id="PF01068">
    <property type="entry name" value="DNA_ligase_A_M"/>
    <property type="match status" value="1"/>
</dbReference>
<evidence type="ECO:0000256" key="5">
    <source>
        <dbReference type="ARBA" id="ARBA00022073"/>
    </source>
</evidence>
<dbReference type="PANTHER" id="PTHR45997:SF1">
    <property type="entry name" value="DNA LIGASE 4"/>
    <property type="match status" value="1"/>
</dbReference>
<dbReference type="Gene3D" id="2.40.50.140">
    <property type="entry name" value="Nucleic acid-binding proteins"/>
    <property type="match status" value="1"/>
</dbReference>
<feature type="domain" description="BRCT" evidence="21">
    <location>
        <begin position="649"/>
        <end position="731"/>
    </location>
</feature>